<dbReference type="RefSeq" id="WP_186744457.1">
    <property type="nucleotide sequence ID" value="NZ_CP060394.1"/>
</dbReference>
<evidence type="ECO:0000256" key="1">
    <source>
        <dbReference type="SAM" id="Phobius"/>
    </source>
</evidence>
<dbReference type="Gene3D" id="1.20.1250.20">
    <property type="entry name" value="MFS general substrate transporter like domains"/>
    <property type="match status" value="1"/>
</dbReference>
<organism evidence="2 3">
    <name type="scientific">Alloacidobacterium dinghuense</name>
    <dbReference type="NCBI Taxonomy" id="2763107"/>
    <lineage>
        <taxon>Bacteria</taxon>
        <taxon>Pseudomonadati</taxon>
        <taxon>Acidobacteriota</taxon>
        <taxon>Terriglobia</taxon>
        <taxon>Terriglobales</taxon>
        <taxon>Acidobacteriaceae</taxon>
        <taxon>Alloacidobacterium</taxon>
    </lineage>
</organism>
<reference evidence="2 3" key="1">
    <citation type="submission" date="2020-08" db="EMBL/GenBank/DDBJ databases">
        <title>Edaphobacter telluris sp. nov. and Acidobacterium dinghuensis sp. nov., two acidobacteria isolated from forest soil.</title>
        <authorList>
            <person name="Fu J."/>
            <person name="Qiu L."/>
        </authorList>
    </citation>
    <scope>NUCLEOTIDE SEQUENCE [LARGE SCALE GENOMIC DNA]</scope>
    <source>
        <strain evidence="2">4Y35</strain>
    </source>
</reference>
<dbReference type="Proteomes" id="UP000515312">
    <property type="component" value="Chromosome"/>
</dbReference>
<proteinExistence type="predicted"/>
<sequence>MHSTRSSCAVMHWCADRGDQREVREALIVGTVFVVSLLLRGMGQGAIGVPSLSAAYSGLPKQELPMATTTLNIVQRLGGPTVTTLMAAFLAWRMHFAVLAGGMSSAFTLSFLVLAVLHLLLLVSTLRLPRVLPKAPEVTCA</sequence>
<dbReference type="SUPFAM" id="SSF103473">
    <property type="entry name" value="MFS general substrate transporter"/>
    <property type="match status" value="1"/>
</dbReference>
<feature type="transmembrane region" description="Helical" evidence="1">
    <location>
        <begin position="96"/>
        <end position="123"/>
    </location>
</feature>
<evidence type="ECO:0000313" key="3">
    <source>
        <dbReference type="Proteomes" id="UP000515312"/>
    </source>
</evidence>
<keyword evidence="1" id="KW-1133">Transmembrane helix</keyword>
<accession>A0A7G8BKZ5</accession>
<protein>
    <recommendedName>
        <fullName evidence="4">Major facilitator superfamily (MFS) profile domain-containing protein</fullName>
    </recommendedName>
</protein>
<dbReference type="InterPro" id="IPR036259">
    <property type="entry name" value="MFS_trans_sf"/>
</dbReference>
<feature type="transmembrane region" description="Helical" evidence="1">
    <location>
        <begin position="26"/>
        <end position="43"/>
    </location>
</feature>
<gene>
    <name evidence="2" type="ORF">H7849_04400</name>
</gene>
<dbReference type="EMBL" id="CP060394">
    <property type="protein sequence ID" value="QNI33215.1"/>
    <property type="molecule type" value="Genomic_DNA"/>
</dbReference>
<keyword evidence="1" id="KW-0472">Membrane</keyword>
<evidence type="ECO:0000313" key="2">
    <source>
        <dbReference type="EMBL" id="QNI33215.1"/>
    </source>
</evidence>
<evidence type="ECO:0008006" key="4">
    <source>
        <dbReference type="Google" id="ProtNLM"/>
    </source>
</evidence>
<keyword evidence="3" id="KW-1185">Reference proteome</keyword>
<name>A0A7G8BKZ5_9BACT</name>
<keyword evidence="1" id="KW-0812">Transmembrane</keyword>
<dbReference type="AlphaFoldDB" id="A0A7G8BKZ5"/>
<dbReference type="KEGG" id="adin:H7849_04400"/>